<dbReference type="PANTHER" id="PTHR43649:SF31">
    <property type="entry name" value="SN-GLYCEROL-3-PHOSPHATE-BINDING PERIPLASMIC PROTEIN UGPB"/>
    <property type="match status" value="1"/>
</dbReference>
<feature type="chain" id="PRO_5040166563" evidence="6">
    <location>
        <begin position="24"/>
        <end position="429"/>
    </location>
</feature>
<dbReference type="SUPFAM" id="SSF53850">
    <property type="entry name" value="Periplasmic binding protein-like II"/>
    <property type="match status" value="1"/>
</dbReference>
<dbReference type="OrthoDB" id="9782846at2"/>
<dbReference type="InterPro" id="IPR006059">
    <property type="entry name" value="SBP"/>
</dbReference>
<accession>A0A9Q5JFU8</accession>
<evidence type="ECO:0000256" key="2">
    <source>
        <dbReference type="ARBA" id="ARBA00008520"/>
    </source>
</evidence>
<dbReference type="RefSeq" id="WP_070788100.1">
    <property type="nucleotide sequence ID" value="NZ_MKIQ01000028.1"/>
</dbReference>
<dbReference type="PROSITE" id="PS51257">
    <property type="entry name" value="PROKAR_LIPOPROTEIN"/>
    <property type="match status" value="1"/>
</dbReference>
<proteinExistence type="inferred from homology"/>
<keyword evidence="3" id="KW-0813">Transport</keyword>
<reference evidence="8" key="1">
    <citation type="submission" date="2016-09" db="EMBL/GenBank/DDBJ databases">
        <title>Draft genome sequence of a novel species of the family Streptococcaceae isolated from flowers.</title>
        <authorList>
            <person name="Chuah L.-O."/>
            <person name="Yap K.-P."/>
            <person name="Thong K.L."/>
            <person name="Liong M.T."/>
            <person name="Ahmad R."/>
            <person name="Rusul G."/>
        </authorList>
    </citation>
    <scope>NUCLEOTIDE SEQUENCE [LARGE SCALE GENOMIC DNA]</scope>
    <source>
        <strain evidence="8">HibF3</strain>
    </source>
</reference>
<evidence type="ECO:0000256" key="5">
    <source>
        <dbReference type="ARBA" id="ARBA00022764"/>
    </source>
</evidence>
<comment type="subcellular location">
    <subcellularLocation>
        <location evidence="1">Cell envelope</location>
    </subcellularLocation>
</comment>
<comment type="caution">
    <text evidence="7">The sequence shown here is derived from an EMBL/GenBank/DDBJ whole genome shotgun (WGS) entry which is preliminary data.</text>
</comment>
<dbReference type="GO" id="GO:0030313">
    <property type="term" value="C:cell envelope"/>
    <property type="evidence" value="ECO:0007669"/>
    <property type="project" value="UniProtKB-SubCell"/>
</dbReference>
<dbReference type="EMBL" id="MKIQ01000028">
    <property type="protein sequence ID" value="OFI46163.1"/>
    <property type="molecule type" value="Genomic_DNA"/>
</dbReference>
<evidence type="ECO:0000256" key="4">
    <source>
        <dbReference type="ARBA" id="ARBA00022729"/>
    </source>
</evidence>
<dbReference type="PANTHER" id="PTHR43649">
    <property type="entry name" value="ARABINOSE-BINDING PROTEIN-RELATED"/>
    <property type="match status" value="1"/>
</dbReference>
<dbReference type="Proteomes" id="UP000177273">
    <property type="component" value="Unassembled WGS sequence"/>
</dbReference>
<keyword evidence="5" id="KW-0574">Periplasm</keyword>
<evidence type="ECO:0000256" key="1">
    <source>
        <dbReference type="ARBA" id="ARBA00004196"/>
    </source>
</evidence>
<dbReference type="InterPro" id="IPR050490">
    <property type="entry name" value="Bact_solute-bd_prot1"/>
</dbReference>
<dbReference type="InterPro" id="IPR006061">
    <property type="entry name" value="SBP_1_CS"/>
</dbReference>
<organism evidence="7 8">
    <name type="scientific">Floricoccus penangensis</name>
    <dbReference type="NCBI Taxonomy" id="1859475"/>
    <lineage>
        <taxon>Bacteria</taxon>
        <taxon>Bacillati</taxon>
        <taxon>Bacillota</taxon>
        <taxon>Bacilli</taxon>
        <taxon>Lactobacillales</taxon>
        <taxon>Streptococcaceae</taxon>
        <taxon>Floricoccus</taxon>
    </lineage>
</organism>
<dbReference type="AlphaFoldDB" id="A0A9Q5JFU8"/>
<evidence type="ECO:0000313" key="7">
    <source>
        <dbReference type="EMBL" id="OFI46163.1"/>
    </source>
</evidence>
<gene>
    <name evidence="7" type="ORF">BG262_03890</name>
</gene>
<evidence type="ECO:0000256" key="6">
    <source>
        <dbReference type="SAM" id="SignalP"/>
    </source>
</evidence>
<comment type="similarity">
    <text evidence="2">Belongs to the bacterial solute-binding protein 1 family.</text>
</comment>
<dbReference type="PROSITE" id="PS01037">
    <property type="entry name" value="SBP_BACTERIAL_1"/>
    <property type="match status" value="1"/>
</dbReference>
<dbReference type="GO" id="GO:0055085">
    <property type="term" value="P:transmembrane transport"/>
    <property type="evidence" value="ECO:0007669"/>
    <property type="project" value="InterPro"/>
</dbReference>
<protein>
    <submittedName>
        <fullName evidence="7">Sugar ABC transporter substrate-binding protein</fullName>
    </submittedName>
</protein>
<keyword evidence="8" id="KW-1185">Reference proteome</keyword>
<feature type="signal peptide" evidence="6">
    <location>
        <begin position="1"/>
        <end position="23"/>
    </location>
</feature>
<name>A0A9Q5JFU8_9LACT</name>
<dbReference type="Pfam" id="PF13416">
    <property type="entry name" value="SBP_bac_8"/>
    <property type="match status" value="1"/>
</dbReference>
<evidence type="ECO:0000313" key="8">
    <source>
        <dbReference type="Proteomes" id="UP000177273"/>
    </source>
</evidence>
<dbReference type="Gene3D" id="3.40.190.10">
    <property type="entry name" value="Periplasmic binding protein-like II"/>
    <property type="match status" value="2"/>
</dbReference>
<evidence type="ECO:0000256" key="3">
    <source>
        <dbReference type="ARBA" id="ARBA00022448"/>
    </source>
</evidence>
<sequence>MKLKRLYVLIFSFFSILSLSACSKENDNVNANDTKPDIITKLTGNTEITFWHAMNGPLEEALTKITEDFMEENPNIKVNLQNQGDYSALHAKINTTAQNPKNFPTISQAYPGWIYSLAVDGQLENLKSYFENDTIGWGNQPKIKQSFLDGAKIEGIQYGIPFNKSTEVLYYNADLLKEYNLNIPKTIDELREVSKVIYEKSNGQIKGAGFDSFSVYHTIGLKDQGITFSEDTKFDSKESRQVIDFYADGVDQGYFTIAGSDKSMTIPFVNEKVAMFIGSISRESFVKKDSASKFQYNVAARPSVHNIQQGTDIYTFASASDEQKTAAFLFMKYLSKPEVQLYWSQKTGYMPTVEEVLNSDKYQDSKESKVPAVINETTKNLIVTKDTKNSDAAYAQVNASMTEILSSPASDREKLIKKATIEIDDTWKQ</sequence>
<keyword evidence="4 6" id="KW-0732">Signal</keyword>